<comment type="caution">
    <text evidence="3">The sequence shown here is derived from an EMBL/GenBank/DDBJ whole genome shotgun (WGS) entry which is preliminary data.</text>
</comment>
<dbReference type="InterPro" id="IPR002575">
    <property type="entry name" value="Aminoglycoside_PTrfase"/>
</dbReference>
<organism evidence="3 4">
    <name type="scientific">Phialemonium thermophilum</name>
    <dbReference type="NCBI Taxonomy" id="223376"/>
    <lineage>
        <taxon>Eukaryota</taxon>
        <taxon>Fungi</taxon>
        <taxon>Dikarya</taxon>
        <taxon>Ascomycota</taxon>
        <taxon>Pezizomycotina</taxon>
        <taxon>Sordariomycetes</taxon>
        <taxon>Sordariomycetidae</taxon>
        <taxon>Cephalothecales</taxon>
        <taxon>Cephalothecaceae</taxon>
        <taxon>Phialemonium</taxon>
    </lineage>
</organism>
<keyword evidence="1" id="KW-0472">Membrane</keyword>
<evidence type="ECO:0000256" key="1">
    <source>
        <dbReference type="SAM" id="Phobius"/>
    </source>
</evidence>
<dbReference type="PANTHER" id="PTHR21310:SF37">
    <property type="entry name" value="AMINOGLYCOSIDE PHOSPHOTRANSFERASE DOMAIN-CONTAINING PROTEIN"/>
    <property type="match status" value="1"/>
</dbReference>
<dbReference type="Proteomes" id="UP001586593">
    <property type="component" value="Unassembled WGS sequence"/>
</dbReference>
<feature type="transmembrane region" description="Helical" evidence="1">
    <location>
        <begin position="542"/>
        <end position="561"/>
    </location>
</feature>
<dbReference type="PANTHER" id="PTHR21310">
    <property type="entry name" value="AMINOGLYCOSIDE PHOSPHOTRANSFERASE-RELATED-RELATED"/>
    <property type="match status" value="1"/>
</dbReference>
<evidence type="ECO:0000313" key="4">
    <source>
        <dbReference type="Proteomes" id="UP001586593"/>
    </source>
</evidence>
<name>A0ABR3XJP4_9PEZI</name>
<accession>A0ABR3XJP4</accession>
<protein>
    <recommendedName>
        <fullName evidence="2">Aminoglycoside phosphotransferase domain-containing protein</fullName>
    </recommendedName>
</protein>
<reference evidence="3 4" key="1">
    <citation type="journal article" date="2024" name="Commun. Biol.">
        <title>Comparative genomic analysis of thermophilic fungi reveals convergent evolutionary adaptations and gene losses.</title>
        <authorList>
            <person name="Steindorff A.S."/>
            <person name="Aguilar-Pontes M.V."/>
            <person name="Robinson A.J."/>
            <person name="Andreopoulos B."/>
            <person name="LaButti K."/>
            <person name="Kuo A."/>
            <person name="Mondo S."/>
            <person name="Riley R."/>
            <person name="Otillar R."/>
            <person name="Haridas S."/>
            <person name="Lipzen A."/>
            <person name="Grimwood J."/>
            <person name="Schmutz J."/>
            <person name="Clum A."/>
            <person name="Reid I.D."/>
            <person name="Moisan M.C."/>
            <person name="Butler G."/>
            <person name="Nguyen T.T.M."/>
            <person name="Dewar K."/>
            <person name="Conant G."/>
            <person name="Drula E."/>
            <person name="Henrissat B."/>
            <person name="Hansel C."/>
            <person name="Singer S."/>
            <person name="Hutchinson M.I."/>
            <person name="de Vries R.P."/>
            <person name="Natvig D.O."/>
            <person name="Powell A.J."/>
            <person name="Tsang A."/>
            <person name="Grigoriev I.V."/>
        </authorList>
    </citation>
    <scope>NUCLEOTIDE SEQUENCE [LARGE SCALE GENOMIC DNA]</scope>
    <source>
        <strain evidence="3 4">ATCC 24622</strain>
    </source>
</reference>
<keyword evidence="1" id="KW-1133">Transmembrane helix</keyword>
<dbReference type="Gene3D" id="3.90.1200.10">
    <property type="match status" value="1"/>
</dbReference>
<feature type="domain" description="Aminoglycoside phosphotransferase" evidence="2">
    <location>
        <begin position="121"/>
        <end position="360"/>
    </location>
</feature>
<evidence type="ECO:0000313" key="3">
    <source>
        <dbReference type="EMBL" id="KAL1876186.1"/>
    </source>
</evidence>
<dbReference type="Pfam" id="PF01636">
    <property type="entry name" value="APH"/>
    <property type="match status" value="1"/>
</dbReference>
<dbReference type="SUPFAM" id="SSF56112">
    <property type="entry name" value="Protein kinase-like (PK-like)"/>
    <property type="match status" value="1"/>
</dbReference>
<evidence type="ECO:0000259" key="2">
    <source>
        <dbReference type="Pfam" id="PF01636"/>
    </source>
</evidence>
<sequence length="567" mass="63990">MGLRDLVSKSNMDGPLVSASSSSSGSLVGGKSVAQWISEIKAGQAKPAEVQPRQAFRNGIVQARIHAERDKFIASIRDEDVLQLAQSYHGGDICTFFKPPARGSYNVCYFVHFPPRGQDQGCGDKWVVRLPLEPCLAHGSANKLRGEVATMQLVAEKTTIPIPSIRAYAFGDGPQPFPSFIILQYLEGQKLSVPLKELSDQRRDCLYASLADIYLQLRRLDFPAIGRLAQKPRGCGSEVGVRAITIHLNMQELEGLAPSDIEDQYYGNSGRTLSSANAYAQMLLEIGYRALIEGPNASSEEEAGDQLYHIHIFRRYVEEHWIDRDLDSGPFVLVHGDLEPFNLLLDDDMNVVAVLDWEWSRVVPLQLFTPPLWLSNTRVEDLSYGFRYKLYLQRFDRFLGVLRARERQLYGNELLADEWERAKKKSGFLVANALENWTAMDWFANRFINFEVYGGKSDLQERVDFYVNGEPGRQELTKKMAARWNACVAELEQFDRDSKRNRATEALSETPQTSRGAEQVLPTEYIISQAKDLCVRVRARPLPFILGVLLVLGSGTLFLSGRQRFLR</sequence>
<keyword evidence="4" id="KW-1185">Reference proteome</keyword>
<dbReference type="InterPro" id="IPR011009">
    <property type="entry name" value="Kinase-like_dom_sf"/>
</dbReference>
<dbReference type="EMBL" id="JAZHXJ010000082">
    <property type="protein sequence ID" value="KAL1876186.1"/>
    <property type="molecule type" value="Genomic_DNA"/>
</dbReference>
<gene>
    <name evidence="3" type="ORF">VTK73DRAFT_9624</name>
</gene>
<dbReference type="InterPro" id="IPR051678">
    <property type="entry name" value="AGP_Transferase"/>
</dbReference>
<proteinExistence type="predicted"/>
<keyword evidence="1" id="KW-0812">Transmembrane</keyword>